<dbReference type="AlphaFoldDB" id="A0A1G5JIB9"/>
<evidence type="ECO:0000313" key="3">
    <source>
        <dbReference type="Proteomes" id="UP000199569"/>
    </source>
</evidence>
<gene>
    <name evidence="2" type="ORF">SAMN02927923_02642</name>
</gene>
<feature type="domain" description="PilZ" evidence="1">
    <location>
        <begin position="9"/>
        <end position="93"/>
    </location>
</feature>
<dbReference type="InterPro" id="IPR009875">
    <property type="entry name" value="PilZ_domain"/>
</dbReference>
<organism evidence="2 3">
    <name type="scientific">Microvirga guangxiensis</name>
    <dbReference type="NCBI Taxonomy" id="549386"/>
    <lineage>
        <taxon>Bacteria</taxon>
        <taxon>Pseudomonadati</taxon>
        <taxon>Pseudomonadota</taxon>
        <taxon>Alphaproteobacteria</taxon>
        <taxon>Hyphomicrobiales</taxon>
        <taxon>Methylobacteriaceae</taxon>
        <taxon>Microvirga</taxon>
    </lineage>
</organism>
<sequence>MSSCDQIANRRQAKRFRTQHLAKIVLGPDSMISCRIEDISAGGARIALEHQMTVPESFELFIAAHELQVHRAHMCWRQQGSLGVSFTRSTENPGQTRALLNRIDQDRTSFQDEYEKLRVELERDEKPDSRILVLKGSA</sequence>
<proteinExistence type="predicted"/>
<name>A0A1G5JIB9_9HYPH</name>
<dbReference type="Gene3D" id="2.40.10.220">
    <property type="entry name" value="predicted glycosyltransferase like domains"/>
    <property type="match status" value="1"/>
</dbReference>
<reference evidence="2 3" key="1">
    <citation type="submission" date="2016-10" db="EMBL/GenBank/DDBJ databases">
        <authorList>
            <person name="de Groot N.N."/>
        </authorList>
    </citation>
    <scope>NUCLEOTIDE SEQUENCE [LARGE SCALE GENOMIC DNA]</scope>
    <source>
        <strain evidence="2 3">CGMCC 1.7666</strain>
    </source>
</reference>
<dbReference type="OrthoDB" id="7997023at2"/>
<evidence type="ECO:0000313" key="2">
    <source>
        <dbReference type="EMBL" id="SCY87631.1"/>
    </source>
</evidence>
<accession>A0A1G5JIB9</accession>
<dbReference type="GO" id="GO:0035438">
    <property type="term" value="F:cyclic-di-GMP binding"/>
    <property type="evidence" value="ECO:0007669"/>
    <property type="project" value="InterPro"/>
</dbReference>
<dbReference type="RefSeq" id="WP_091135183.1">
    <property type="nucleotide sequence ID" value="NZ_FMVJ01000007.1"/>
</dbReference>
<dbReference type="EMBL" id="FMVJ01000007">
    <property type="protein sequence ID" value="SCY87631.1"/>
    <property type="molecule type" value="Genomic_DNA"/>
</dbReference>
<keyword evidence="3" id="KW-1185">Reference proteome</keyword>
<dbReference type="Proteomes" id="UP000199569">
    <property type="component" value="Unassembled WGS sequence"/>
</dbReference>
<evidence type="ECO:0000259" key="1">
    <source>
        <dbReference type="Pfam" id="PF07238"/>
    </source>
</evidence>
<dbReference type="SUPFAM" id="SSF141371">
    <property type="entry name" value="PilZ domain-like"/>
    <property type="match status" value="1"/>
</dbReference>
<protein>
    <submittedName>
        <fullName evidence="2">PilZ domain-containing protein</fullName>
    </submittedName>
</protein>
<dbReference type="Pfam" id="PF07238">
    <property type="entry name" value="PilZ"/>
    <property type="match status" value="1"/>
</dbReference>